<dbReference type="EMBL" id="QOHL01000010">
    <property type="protein sequence ID" value="RZB12686.1"/>
    <property type="molecule type" value="Genomic_DNA"/>
</dbReference>
<dbReference type="InterPro" id="IPR011250">
    <property type="entry name" value="OMP/PagP_B-barrel"/>
</dbReference>
<sequence>MENFMRKKHKLITFSVALFYILSLPHVSFAENTNSNKLGLYISWQYNPSVSVFSNFSAKETSVNTQQLMALKKDIDSIEISYENNKGISMPENFTVLYVPKFQDNFAGFSSTLGFFYSKGLRIEIGASYEKFDVKDPGGYTKIKDAYRYFALARKMYISERNSVIYIKKENTPPQKGVHYVVIRNDGISISSATINGCYDFSFPNLPLSPYTCVGIGIDAIEFLNALHIKFACQGKLGFTYSVSPNVNLFADGYYHKVMGNKFKNLPVQYVDHLEEYPSLTSAIATLDIGYLGGEIGVRFIF</sequence>
<dbReference type="STRING" id="1242993.ehr_00102"/>
<dbReference type="SUPFAM" id="SSF56925">
    <property type="entry name" value="OMPA-like"/>
    <property type="match status" value="1"/>
</dbReference>
<comment type="caution">
    <text evidence="3">The sequence shown here is derived from an EMBL/GenBank/DDBJ whole genome shotgun (WGS) entry which is preliminary data.</text>
</comment>
<accession>A0A4Q6I7L2</accession>
<evidence type="ECO:0000313" key="3">
    <source>
        <dbReference type="EMBL" id="RZB12686.1"/>
    </source>
</evidence>
<proteinExistence type="predicted"/>
<dbReference type="Gene3D" id="2.40.160.20">
    <property type="match status" value="1"/>
</dbReference>
<name>A0A4Q6I7L2_9RICK</name>
<evidence type="ECO:0000256" key="1">
    <source>
        <dbReference type="SAM" id="SignalP"/>
    </source>
</evidence>
<feature type="chain" id="PRO_5020300700" evidence="1">
    <location>
        <begin position="31"/>
        <end position="302"/>
    </location>
</feature>
<keyword evidence="4" id="KW-1185">Reference proteome</keyword>
<evidence type="ECO:0000313" key="4">
    <source>
        <dbReference type="Proteomes" id="UP000293377"/>
    </source>
</evidence>
<reference evidence="3 4" key="1">
    <citation type="submission" date="2018-06" db="EMBL/GenBank/DDBJ databases">
        <title>Complete Genome Sequence of Ehrlichia minasensis Isolated From Cattle.</title>
        <authorList>
            <person name="Aguiar D.M."/>
            <person name="Araujo J.P.A.Jr."/>
            <person name="Nakazato L."/>
            <person name="Bard E."/>
            <person name="Cabezas-Cruz A."/>
        </authorList>
    </citation>
    <scope>NUCLEOTIDE SEQUENCE [LARGE SCALE GENOMIC DNA]</scope>
    <source>
        <strain evidence="3 4">B11</strain>
    </source>
</reference>
<organism evidence="3 4">
    <name type="scientific">Ehrlichia minasensis</name>
    <dbReference type="NCBI Taxonomy" id="1242993"/>
    <lineage>
        <taxon>Bacteria</taxon>
        <taxon>Pseudomonadati</taxon>
        <taxon>Pseudomonadota</taxon>
        <taxon>Alphaproteobacteria</taxon>
        <taxon>Rickettsiales</taxon>
        <taxon>Anaplasmataceae</taxon>
        <taxon>Ehrlichia</taxon>
    </lineage>
</organism>
<dbReference type="AlphaFoldDB" id="A0A4Q6I7L2"/>
<protein>
    <submittedName>
        <fullName evidence="3">P44/Msp2 family outer membrane protein</fullName>
    </submittedName>
</protein>
<feature type="signal peptide" evidence="1">
    <location>
        <begin position="1"/>
        <end position="30"/>
    </location>
</feature>
<evidence type="ECO:0000259" key="2">
    <source>
        <dbReference type="Pfam" id="PF01617"/>
    </source>
</evidence>
<dbReference type="Proteomes" id="UP000293377">
    <property type="component" value="Unassembled WGS sequence"/>
</dbReference>
<gene>
    <name evidence="3" type="ORF">DRF75_02645</name>
</gene>
<dbReference type="InterPro" id="IPR002566">
    <property type="entry name" value="Msp4_OMP-like"/>
</dbReference>
<keyword evidence="1" id="KW-0732">Signal</keyword>
<feature type="domain" description="Msp4/OMP-like" evidence="2">
    <location>
        <begin position="39"/>
        <end position="302"/>
    </location>
</feature>
<dbReference type="Pfam" id="PF01617">
    <property type="entry name" value="Surface_Ag_2"/>
    <property type="match status" value="1"/>
</dbReference>